<sequence length="159" mass="17606">MSVSIIYRVFLLYIEPLSTIIGAFYAHFLPRTYLELTHAPSAPASNSSLPTSTTVVLTQLANLYFLFAINEGLVLRATNDLKVWRILLFGLLLADFGHLYSVHELGHQVYWQFWTWNAMDCGNVGFVYLGAAIRIAFLSGVGIGAGTPMSSGFQKQKSP</sequence>
<dbReference type="Proteomes" id="UP000800235">
    <property type="component" value="Unassembled WGS sequence"/>
</dbReference>
<reference evidence="3" key="1">
    <citation type="journal article" date="2020" name="Stud. Mycol.">
        <title>101 Dothideomycetes genomes: a test case for predicting lifestyles and emergence of pathogens.</title>
        <authorList>
            <person name="Haridas S."/>
            <person name="Albert R."/>
            <person name="Binder M."/>
            <person name="Bloem J."/>
            <person name="Labutti K."/>
            <person name="Salamov A."/>
            <person name="Andreopoulos B."/>
            <person name="Baker S."/>
            <person name="Barry K."/>
            <person name="Bills G."/>
            <person name="Bluhm B."/>
            <person name="Cannon C."/>
            <person name="Castanera R."/>
            <person name="Culley D."/>
            <person name="Daum C."/>
            <person name="Ezra D."/>
            <person name="Gonzalez J."/>
            <person name="Henrissat B."/>
            <person name="Kuo A."/>
            <person name="Liang C."/>
            <person name="Lipzen A."/>
            <person name="Lutzoni F."/>
            <person name="Magnuson J."/>
            <person name="Mondo S."/>
            <person name="Nolan M."/>
            <person name="Ohm R."/>
            <person name="Pangilinan J."/>
            <person name="Park H.-J."/>
            <person name="Ramirez L."/>
            <person name="Alfaro M."/>
            <person name="Sun H."/>
            <person name="Tritt A."/>
            <person name="Yoshinaga Y."/>
            <person name="Zwiers L.-H."/>
            <person name="Turgeon B."/>
            <person name="Goodwin S."/>
            <person name="Spatafora J."/>
            <person name="Crous P."/>
            <person name="Grigoriev I."/>
        </authorList>
    </citation>
    <scope>NUCLEOTIDE SEQUENCE</scope>
    <source>
        <strain evidence="3">CBS 130266</strain>
    </source>
</reference>
<evidence type="ECO:0000313" key="4">
    <source>
        <dbReference type="Proteomes" id="UP000800235"/>
    </source>
</evidence>
<dbReference type="PANTHER" id="PTHR37019:SF1">
    <property type="entry name" value="EXPERA DOMAIN-CONTAINING PROTEIN"/>
    <property type="match status" value="1"/>
</dbReference>
<keyword evidence="4" id="KW-1185">Reference proteome</keyword>
<dbReference type="PANTHER" id="PTHR37019">
    <property type="entry name" value="CHROMOSOME 1, WHOLE GENOME SHOTGUN SEQUENCE"/>
    <property type="match status" value="1"/>
</dbReference>
<feature type="transmembrane region" description="Helical" evidence="1">
    <location>
        <begin position="48"/>
        <end position="69"/>
    </location>
</feature>
<feature type="domain" description="DUF7704" evidence="2">
    <location>
        <begin position="3"/>
        <end position="141"/>
    </location>
</feature>
<feature type="transmembrane region" description="Helical" evidence="1">
    <location>
        <begin position="126"/>
        <end position="147"/>
    </location>
</feature>
<dbReference type="EMBL" id="MU007022">
    <property type="protein sequence ID" value="KAF2433112.1"/>
    <property type="molecule type" value="Genomic_DNA"/>
</dbReference>
<name>A0A9P4NWW4_9PEZI</name>
<keyword evidence="1" id="KW-0812">Transmembrane</keyword>
<evidence type="ECO:0000259" key="2">
    <source>
        <dbReference type="Pfam" id="PF24803"/>
    </source>
</evidence>
<accession>A0A9P4NWW4</accession>
<evidence type="ECO:0000313" key="3">
    <source>
        <dbReference type="EMBL" id="KAF2433112.1"/>
    </source>
</evidence>
<organism evidence="3 4">
    <name type="scientific">Tothia fuscella</name>
    <dbReference type="NCBI Taxonomy" id="1048955"/>
    <lineage>
        <taxon>Eukaryota</taxon>
        <taxon>Fungi</taxon>
        <taxon>Dikarya</taxon>
        <taxon>Ascomycota</taxon>
        <taxon>Pezizomycotina</taxon>
        <taxon>Dothideomycetes</taxon>
        <taxon>Pleosporomycetidae</taxon>
        <taxon>Venturiales</taxon>
        <taxon>Cylindrosympodiaceae</taxon>
        <taxon>Tothia</taxon>
    </lineage>
</organism>
<evidence type="ECO:0000256" key="1">
    <source>
        <dbReference type="SAM" id="Phobius"/>
    </source>
</evidence>
<protein>
    <recommendedName>
        <fullName evidence="2">DUF7704 domain-containing protein</fullName>
    </recommendedName>
</protein>
<keyword evidence="1" id="KW-1133">Transmembrane helix</keyword>
<comment type="caution">
    <text evidence="3">The sequence shown here is derived from an EMBL/GenBank/DDBJ whole genome shotgun (WGS) entry which is preliminary data.</text>
</comment>
<gene>
    <name evidence="3" type="ORF">EJ08DRAFT_658386</name>
</gene>
<dbReference type="AlphaFoldDB" id="A0A9P4NWW4"/>
<proteinExistence type="predicted"/>
<dbReference type="InterPro" id="IPR056121">
    <property type="entry name" value="DUF7704"/>
</dbReference>
<dbReference type="OrthoDB" id="5313995at2759"/>
<dbReference type="Pfam" id="PF24803">
    <property type="entry name" value="DUF7704"/>
    <property type="match status" value="1"/>
</dbReference>
<keyword evidence="1" id="KW-0472">Membrane</keyword>
<feature type="transmembrane region" description="Helical" evidence="1">
    <location>
        <begin position="7"/>
        <end position="28"/>
    </location>
</feature>